<evidence type="ECO:0000256" key="3">
    <source>
        <dbReference type="ARBA" id="ARBA00022475"/>
    </source>
</evidence>
<comment type="caution">
    <text evidence="8">The sequence shown here is derived from an EMBL/GenBank/DDBJ whole genome shotgun (WGS) entry which is preliminary data.</text>
</comment>
<comment type="similarity">
    <text evidence="2">Belongs to the Rht family.</text>
</comment>
<evidence type="ECO:0000256" key="2">
    <source>
        <dbReference type="ARBA" id="ARBA00007928"/>
    </source>
</evidence>
<dbReference type="PANTHER" id="PTHR30086">
    <property type="entry name" value="ARGININE EXPORTER PROTEIN ARGO"/>
    <property type="match status" value="1"/>
</dbReference>
<feature type="transmembrane region" description="Helical" evidence="7">
    <location>
        <begin position="6"/>
        <end position="28"/>
    </location>
</feature>
<dbReference type="Proteomes" id="UP001156940">
    <property type="component" value="Unassembled WGS sequence"/>
</dbReference>
<sequence length="210" mass="22422">MNLESWLLFCTLSLLTAFSPGPAVLLAVANAGTHGLRRALAGSLGNMTGIFVVSATAMLGLGALLKASAFWFGMLKFAGAGYLIWLGIRQWRRRAAAFDDAPAAAAVGGSRRRLFAQGLTVAAANPKSILFLTALLPQFMRTDAPLLQQYLSLTATFALCALLAHLCYGAIAHALRRWLRGTRGRWFDRLSGAVFVAMGLGLLGLRRQAA</sequence>
<evidence type="ECO:0000256" key="7">
    <source>
        <dbReference type="SAM" id="Phobius"/>
    </source>
</evidence>
<dbReference type="InterPro" id="IPR001123">
    <property type="entry name" value="LeuE-type"/>
</dbReference>
<name>A0ABT6J7J7_9GAMM</name>
<dbReference type="PANTHER" id="PTHR30086:SF14">
    <property type="entry name" value="HOMOSERINE_HOMOSERINE LACTONE EFFLUX PROTEIN"/>
    <property type="match status" value="1"/>
</dbReference>
<gene>
    <name evidence="8" type="ORF">QFW77_07290</name>
</gene>
<proteinExistence type="inferred from homology"/>
<dbReference type="PIRSF" id="PIRSF006324">
    <property type="entry name" value="LeuE"/>
    <property type="match status" value="1"/>
</dbReference>
<keyword evidence="5 7" id="KW-1133">Transmembrane helix</keyword>
<reference evidence="8 9" key="1">
    <citation type="submission" date="2023-04" db="EMBL/GenBank/DDBJ databases">
        <title>Luteimonas endophyticus RD2P54.</title>
        <authorList>
            <person name="Sun J.-Q."/>
        </authorList>
    </citation>
    <scope>NUCLEOTIDE SEQUENCE [LARGE SCALE GENOMIC DNA]</scope>
    <source>
        <strain evidence="8 9">RD2P54</strain>
    </source>
</reference>
<evidence type="ECO:0000256" key="5">
    <source>
        <dbReference type="ARBA" id="ARBA00022989"/>
    </source>
</evidence>
<evidence type="ECO:0000313" key="8">
    <source>
        <dbReference type="EMBL" id="MDH5822797.1"/>
    </source>
</evidence>
<dbReference type="Pfam" id="PF01810">
    <property type="entry name" value="LysE"/>
    <property type="match status" value="1"/>
</dbReference>
<evidence type="ECO:0000256" key="1">
    <source>
        <dbReference type="ARBA" id="ARBA00004651"/>
    </source>
</evidence>
<evidence type="ECO:0000256" key="6">
    <source>
        <dbReference type="ARBA" id="ARBA00023136"/>
    </source>
</evidence>
<feature type="transmembrane region" description="Helical" evidence="7">
    <location>
        <begin position="119"/>
        <end position="139"/>
    </location>
</feature>
<keyword evidence="9" id="KW-1185">Reference proteome</keyword>
<evidence type="ECO:0000256" key="4">
    <source>
        <dbReference type="ARBA" id="ARBA00022692"/>
    </source>
</evidence>
<dbReference type="EMBL" id="JARXRM010000027">
    <property type="protein sequence ID" value="MDH5822797.1"/>
    <property type="molecule type" value="Genomic_DNA"/>
</dbReference>
<feature type="transmembrane region" description="Helical" evidence="7">
    <location>
        <begin position="69"/>
        <end position="88"/>
    </location>
</feature>
<keyword evidence="4 7" id="KW-0812">Transmembrane</keyword>
<keyword evidence="3" id="KW-1003">Cell membrane</keyword>
<feature type="transmembrane region" description="Helical" evidence="7">
    <location>
        <begin position="151"/>
        <end position="174"/>
    </location>
</feature>
<protein>
    <submittedName>
        <fullName evidence="8">LysE family translocator</fullName>
    </submittedName>
</protein>
<feature type="transmembrane region" description="Helical" evidence="7">
    <location>
        <begin position="186"/>
        <end position="205"/>
    </location>
</feature>
<comment type="subcellular location">
    <subcellularLocation>
        <location evidence="1">Cell membrane</location>
        <topology evidence="1">Multi-pass membrane protein</topology>
    </subcellularLocation>
</comment>
<evidence type="ECO:0000313" key="9">
    <source>
        <dbReference type="Proteomes" id="UP001156940"/>
    </source>
</evidence>
<accession>A0ABT6J7J7</accession>
<organism evidence="8 9">
    <name type="scientific">Luteimonas endophytica</name>
    <dbReference type="NCBI Taxonomy" id="3042023"/>
    <lineage>
        <taxon>Bacteria</taxon>
        <taxon>Pseudomonadati</taxon>
        <taxon>Pseudomonadota</taxon>
        <taxon>Gammaproteobacteria</taxon>
        <taxon>Lysobacterales</taxon>
        <taxon>Lysobacteraceae</taxon>
        <taxon>Luteimonas</taxon>
    </lineage>
</organism>
<feature type="transmembrane region" description="Helical" evidence="7">
    <location>
        <begin position="40"/>
        <end position="63"/>
    </location>
</feature>
<keyword evidence="6 7" id="KW-0472">Membrane</keyword>
<dbReference type="RefSeq" id="WP_280573785.1">
    <property type="nucleotide sequence ID" value="NZ_JARXRM010000027.1"/>
</dbReference>